<reference evidence="1" key="2">
    <citation type="journal article" date="2022" name="Res Sq">
        <title>Comparative Genomics Reveals Insights into the Divergent Evolution of Astigmatic Mites and Household Pest Adaptations.</title>
        <authorList>
            <person name="Xiong Q."/>
            <person name="Wan A.T.-Y."/>
            <person name="Liu X.-Y."/>
            <person name="Fung C.S.-H."/>
            <person name="Xiao X."/>
            <person name="Malainual N."/>
            <person name="Hou J."/>
            <person name="Wang L."/>
            <person name="Wang M."/>
            <person name="Yang K."/>
            <person name="Cui Y."/>
            <person name="Leung E."/>
            <person name="Nong W."/>
            <person name="Shin S.-K."/>
            <person name="Au S."/>
            <person name="Jeong K.Y."/>
            <person name="Chew F.T."/>
            <person name="Hui J."/>
            <person name="Leung T.F."/>
            <person name="Tungtrongchitr A."/>
            <person name="Zhong N."/>
            <person name="Liu Z."/>
            <person name="Tsui S."/>
        </authorList>
    </citation>
    <scope>NUCLEOTIDE SEQUENCE</scope>
    <source>
        <strain evidence="1">Derf</strain>
        <tissue evidence="1">Whole organism</tissue>
    </source>
</reference>
<name>A0A922L2V0_DERFA</name>
<evidence type="ECO:0000313" key="1">
    <source>
        <dbReference type="EMBL" id="KAH9506456.1"/>
    </source>
</evidence>
<sequence length="90" mass="10344">MNRIDDKLTSICPLKKDRVGAKFVILDVSPQSAQNAMVIMNQEHTLHLVNYLVVLISSSELNVNYSVFCDECPQYKLATEHYHNHIDYGY</sequence>
<gene>
    <name evidence="1" type="ORF">DERF_011187</name>
</gene>
<dbReference type="AlphaFoldDB" id="A0A922L2V0"/>
<organism evidence="1 2">
    <name type="scientific">Dermatophagoides farinae</name>
    <name type="common">American house dust mite</name>
    <dbReference type="NCBI Taxonomy" id="6954"/>
    <lineage>
        <taxon>Eukaryota</taxon>
        <taxon>Metazoa</taxon>
        <taxon>Ecdysozoa</taxon>
        <taxon>Arthropoda</taxon>
        <taxon>Chelicerata</taxon>
        <taxon>Arachnida</taxon>
        <taxon>Acari</taxon>
        <taxon>Acariformes</taxon>
        <taxon>Sarcoptiformes</taxon>
        <taxon>Astigmata</taxon>
        <taxon>Psoroptidia</taxon>
        <taxon>Analgoidea</taxon>
        <taxon>Pyroglyphidae</taxon>
        <taxon>Dermatophagoidinae</taxon>
        <taxon>Dermatophagoides</taxon>
    </lineage>
</organism>
<accession>A0A922L2V0</accession>
<keyword evidence="2" id="KW-1185">Reference proteome</keyword>
<reference evidence="1" key="1">
    <citation type="submission" date="2013-05" db="EMBL/GenBank/DDBJ databases">
        <authorList>
            <person name="Yim A.K.Y."/>
            <person name="Chan T.F."/>
            <person name="Ji K.M."/>
            <person name="Liu X.Y."/>
            <person name="Zhou J.W."/>
            <person name="Li R.Q."/>
            <person name="Yang K.Y."/>
            <person name="Li J."/>
            <person name="Li M."/>
            <person name="Law P.T.W."/>
            <person name="Wu Y.L."/>
            <person name="Cai Z.L."/>
            <person name="Qin H."/>
            <person name="Bao Y."/>
            <person name="Leung R.K.K."/>
            <person name="Ng P.K.S."/>
            <person name="Zou J."/>
            <person name="Zhong X.J."/>
            <person name="Ran P.X."/>
            <person name="Zhong N.S."/>
            <person name="Liu Z.G."/>
            <person name="Tsui S.K.W."/>
        </authorList>
    </citation>
    <scope>NUCLEOTIDE SEQUENCE</scope>
    <source>
        <strain evidence="1">Derf</strain>
        <tissue evidence="1">Whole organism</tissue>
    </source>
</reference>
<dbReference type="EMBL" id="ASGP02000005">
    <property type="protein sequence ID" value="KAH9506456.1"/>
    <property type="molecule type" value="Genomic_DNA"/>
</dbReference>
<protein>
    <submittedName>
        <fullName evidence="1">Uncharacterized protein</fullName>
    </submittedName>
</protein>
<dbReference type="Proteomes" id="UP000790347">
    <property type="component" value="Unassembled WGS sequence"/>
</dbReference>
<proteinExistence type="predicted"/>
<comment type="caution">
    <text evidence="1">The sequence shown here is derived from an EMBL/GenBank/DDBJ whole genome shotgun (WGS) entry which is preliminary data.</text>
</comment>
<evidence type="ECO:0000313" key="2">
    <source>
        <dbReference type="Proteomes" id="UP000790347"/>
    </source>
</evidence>